<dbReference type="FunFam" id="2.60.40.10:FF:001860">
    <property type="entry name" value="Sucrose nonfermenting 4-like protein"/>
    <property type="match status" value="1"/>
</dbReference>
<dbReference type="Gene3D" id="3.10.580.10">
    <property type="entry name" value="CBS-domain"/>
    <property type="match status" value="2"/>
</dbReference>
<dbReference type="SMART" id="SM00116">
    <property type="entry name" value="CBS"/>
    <property type="match status" value="2"/>
</dbReference>
<dbReference type="Pfam" id="PF16561">
    <property type="entry name" value="AMPK1_CBM"/>
    <property type="match status" value="1"/>
</dbReference>
<dbReference type="PANTHER" id="PTHR13780">
    <property type="entry name" value="AMP-ACTIVATED PROTEIN KINASE, GAMMA REGULATORY SUBUNIT"/>
    <property type="match status" value="1"/>
</dbReference>
<evidence type="ECO:0000313" key="5">
    <source>
        <dbReference type="EMBL" id="SPC90860.1"/>
    </source>
</evidence>
<dbReference type="InterPro" id="IPR014756">
    <property type="entry name" value="Ig_E-set"/>
</dbReference>
<dbReference type="SUPFAM" id="SSF81296">
    <property type="entry name" value="E set domains"/>
    <property type="match status" value="1"/>
</dbReference>
<evidence type="ECO:0000256" key="2">
    <source>
        <dbReference type="ARBA" id="ARBA00023122"/>
    </source>
</evidence>
<reference evidence="5" key="1">
    <citation type="submission" date="2018-02" db="EMBL/GenBank/DDBJ databases">
        <authorList>
            <person name="Cohen D.B."/>
            <person name="Kent A.D."/>
        </authorList>
    </citation>
    <scope>NUCLEOTIDE SEQUENCE</scope>
</reference>
<dbReference type="CDD" id="cd02859">
    <property type="entry name" value="E_set_AMPKbeta_like_N"/>
    <property type="match status" value="1"/>
</dbReference>
<organism evidence="5">
    <name type="scientific">Fagus sylvatica</name>
    <name type="common">Beechnut</name>
    <dbReference type="NCBI Taxonomy" id="28930"/>
    <lineage>
        <taxon>Eukaryota</taxon>
        <taxon>Viridiplantae</taxon>
        <taxon>Streptophyta</taxon>
        <taxon>Embryophyta</taxon>
        <taxon>Tracheophyta</taxon>
        <taxon>Spermatophyta</taxon>
        <taxon>Magnoliopsida</taxon>
        <taxon>eudicotyledons</taxon>
        <taxon>Gunneridae</taxon>
        <taxon>Pentapetalae</taxon>
        <taxon>rosids</taxon>
        <taxon>fabids</taxon>
        <taxon>Fagales</taxon>
        <taxon>Fagaceae</taxon>
        <taxon>Fagus</taxon>
    </lineage>
</organism>
<dbReference type="PANTHER" id="PTHR13780:SF112">
    <property type="entry name" value="CBS DOMAIN-CONTAINING PROTEIN"/>
    <property type="match status" value="1"/>
</dbReference>
<dbReference type="InterPro" id="IPR013783">
    <property type="entry name" value="Ig-like_fold"/>
</dbReference>
<keyword evidence="1" id="KW-0677">Repeat</keyword>
<evidence type="ECO:0000256" key="3">
    <source>
        <dbReference type="PROSITE-ProRule" id="PRU00703"/>
    </source>
</evidence>
<evidence type="ECO:0000256" key="1">
    <source>
        <dbReference type="ARBA" id="ARBA00022737"/>
    </source>
</evidence>
<feature type="domain" description="CBS" evidence="4">
    <location>
        <begin position="155"/>
        <end position="217"/>
    </location>
</feature>
<gene>
    <name evidence="5" type="ORF">FSB_LOCUS18742</name>
</gene>
<dbReference type="PROSITE" id="PS51371">
    <property type="entry name" value="CBS"/>
    <property type="match status" value="1"/>
</dbReference>
<name>A0A2N9FUT1_FAGSY</name>
<dbReference type="SUPFAM" id="SSF54631">
    <property type="entry name" value="CBS-domain pair"/>
    <property type="match status" value="2"/>
</dbReference>
<dbReference type="InterPro" id="IPR046342">
    <property type="entry name" value="CBS_dom_sf"/>
</dbReference>
<accession>A0A2N9FUT1</accession>
<dbReference type="InterPro" id="IPR000644">
    <property type="entry name" value="CBS_dom"/>
</dbReference>
<dbReference type="Pfam" id="PF00571">
    <property type="entry name" value="CBS"/>
    <property type="match status" value="1"/>
</dbReference>
<dbReference type="EMBL" id="OIVN01001183">
    <property type="protein sequence ID" value="SPC90860.1"/>
    <property type="molecule type" value="Genomic_DNA"/>
</dbReference>
<dbReference type="InterPro" id="IPR032640">
    <property type="entry name" value="AMPK1_CBM"/>
</dbReference>
<proteinExistence type="predicted"/>
<dbReference type="InterPro" id="IPR050511">
    <property type="entry name" value="AMPK_gamma/SDS23_families"/>
</dbReference>
<evidence type="ECO:0000259" key="4">
    <source>
        <dbReference type="PROSITE" id="PS51371"/>
    </source>
</evidence>
<dbReference type="GO" id="GO:0009507">
    <property type="term" value="C:chloroplast"/>
    <property type="evidence" value="ECO:0007669"/>
    <property type="project" value="UniProtKB-ARBA"/>
</dbReference>
<protein>
    <recommendedName>
        <fullName evidence="4">CBS domain-containing protein</fullName>
    </recommendedName>
</protein>
<keyword evidence="2 3" id="KW-0129">CBS domain</keyword>
<dbReference type="AlphaFoldDB" id="A0A2N9FUT1"/>
<dbReference type="Gene3D" id="2.60.40.10">
    <property type="entry name" value="Immunoglobulins"/>
    <property type="match status" value="1"/>
</dbReference>
<sequence>MFAPNMNSVPEAAVVPGTVLIPMRFVWRHGGNSIFLCGSFTQWSQLVPMLPVEGCDNVFQTVYGLMPGIHQYKFYVDGQWRYDESEPYVTGDYGIVNTLVVATDDMDVDNDSFRRTVRITDGTVTEVVPRISEADLQASHQRISDFLSTHTVYELLPESGKVVALDVDLPVKQAFHILHEQGIPLAPLCDFRRGQFVGVLSALDFILILRELGNNASNLTEEELETHTISAWKEGKAYLSRQNDCQGRAFPRRLIHAGPYDNLKDLALKVLQNEVATVPIINSSSEDGSFPQLLHLASLSGILKSQVSSIPIVDDNDSLLDIYCRSDITALAKDRAYTHINLDEMTVHQALQQLGQDSYSTYELRSQRCQMCLRSDSLHKVMERLANPGVRRLVIVEAGSKRVEGIVSLCDIFKFLLG</sequence>